<proteinExistence type="inferred from homology"/>
<dbReference type="PANTHER" id="PTHR43775">
    <property type="entry name" value="FATTY ACID SYNTHASE"/>
    <property type="match status" value="1"/>
</dbReference>
<dbReference type="SMART" id="SM00825">
    <property type="entry name" value="PKS_KS"/>
    <property type="match status" value="1"/>
</dbReference>
<dbReference type="SMART" id="SM00822">
    <property type="entry name" value="PKS_KR"/>
    <property type="match status" value="1"/>
</dbReference>
<dbReference type="GO" id="GO:0005886">
    <property type="term" value="C:plasma membrane"/>
    <property type="evidence" value="ECO:0007669"/>
    <property type="project" value="TreeGrafter"/>
</dbReference>
<comment type="function">
    <text evidence="6">Involved in production of the polyketide antibiotic thailandamide.</text>
</comment>
<evidence type="ECO:0000256" key="1">
    <source>
        <dbReference type="ARBA" id="ARBA00005194"/>
    </source>
</evidence>
<dbReference type="FunFam" id="3.40.47.10:FF:000019">
    <property type="entry name" value="Polyketide synthase type I"/>
    <property type="match status" value="1"/>
</dbReference>
<dbReference type="InterPro" id="IPR036736">
    <property type="entry name" value="ACP-like_sf"/>
</dbReference>
<evidence type="ECO:0000256" key="4">
    <source>
        <dbReference type="ARBA" id="ARBA00022553"/>
    </source>
</evidence>
<dbReference type="GO" id="GO:0005737">
    <property type="term" value="C:cytoplasm"/>
    <property type="evidence" value="ECO:0007669"/>
    <property type="project" value="TreeGrafter"/>
</dbReference>
<dbReference type="GO" id="GO:0071770">
    <property type="term" value="P:DIM/DIP cell wall layer assembly"/>
    <property type="evidence" value="ECO:0007669"/>
    <property type="project" value="TreeGrafter"/>
</dbReference>
<dbReference type="PROSITE" id="PS00012">
    <property type="entry name" value="PHOSPHOPANTETHEINE"/>
    <property type="match status" value="1"/>
</dbReference>
<keyword evidence="3" id="KW-0596">Phosphopantetheine</keyword>
<dbReference type="GO" id="GO:0004312">
    <property type="term" value="F:fatty acid synthase activity"/>
    <property type="evidence" value="ECO:0007669"/>
    <property type="project" value="TreeGrafter"/>
</dbReference>
<accession>A0AAE2Q3Y6</accession>
<dbReference type="InterPro" id="IPR057326">
    <property type="entry name" value="KR_dom"/>
</dbReference>
<feature type="domain" description="Ketosynthase family 3 (KS3)" evidence="8">
    <location>
        <begin position="191"/>
        <end position="608"/>
    </location>
</feature>
<dbReference type="Gene3D" id="1.10.1240.100">
    <property type="match status" value="1"/>
</dbReference>
<name>A0AAE2Q3Y6_PSEFL</name>
<evidence type="ECO:0000256" key="2">
    <source>
        <dbReference type="ARBA" id="ARBA00006484"/>
    </source>
</evidence>
<feature type="domain" description="Carrier" evidence="7">
    <location>
        <begin position="1334"/>
        <end position="1409"/>
    </location>
</feature>
<sequence length="1414" mass="151764">LEEAGYRAVLFPCRAFHGLGQQVVMACSDGVVRVPRRASLPASPKVALATRPAAAAQHSVAASAAPADRFAQVRQEVMASVAKALKVALEVIDPQESFSDYGLDSITGVNLVRVLNERLGIDLGTTALFDFSTATRLARHIVEHYDAQLPQPAVERAAPAAVTPLTVPAPVASLPAVAPAPKVQAPESFVREPIAIIGMSGQFPGSQSLEQLWEHLSQGRDLTTPVERWDLGRTQTDVSGKGLCRRGGLLTRIDEFDASFFNISGLEATCMDPQQRLFLEQAWTALEDAGYVGQATQGRPVGVYVGASASDYRSLFAEAAPAQAFWGNASSIIPARIAYHLDLQGPAIAVDTACSSSLVAIHLACQALWTEEIDMALAGGVFVQSTAGFYQAAQTAGMLSPSGHCHAFDARADGFVPAEGVGVLILKRLRQAQADGDHIHAVISGIGSNQDGASNGITAPSAQSQERLIRQVHREFAIEPGTISLVEAHGTGTPLGDPIEFEGLTRAFARPGQQQSYCALGSIKSNLGHCVTAAGVAGVLKVALALRHGQLPPAAGFSQANAAIALEGSPFYVPNHLSPWVPPAGVPRRASVSSFGFSGTNAHLVMEQAPAPLQRGAPGTGPWLVVLSARSAEQLREQASNLVAHCVAGQRLDIAAMAYTLMAGRKHHEWRLALVANDVGQVQRSLENWLHGRDEATVQDGHWDVRRFVEQQEVLQAAREGLIRLVGNHDQQVRKETLAALAQAFVQGYEVDYNSLFIVDERRRVPLPTYPFLRQSYWVSSPKVDKPTAAPLQASAAEEVASQWLFCQEQWQARDLPGDLDWSACIKARAGARVAVVTRDRARFDAFSQLLSELWSQAGSPPPSVQRLLPDALPAQEALPEVVFFIGDEAGNQASAQPGGLDTIKQMLQVSRYLMATDWEHAVECFHVYRATGSGSDCDAQAISGFAASASLENARHGWTLLECEAGAGLASDVQLIVREWLAGDRQGSAPTIVKYQGTQRLRRLLAQREAVQGQAPRFRREGHYLVVGGLGPVGELLCQELAGTFQARLSIVSRSALDAEQRERCDVLRALGATVDYSSVDITDLSALQHVVGRRVKAAGPLQGVIHLARLVDDGLIVDKPWEVFERSIGAKVKGTINLDLATADQPLAFFTVFSSMAAYGIRGSADYGYAAAFQNAFMRYRQTLERQGKRHGVSIACAWGAWCVDRYMPANRPAHLQSLGLGLIDIRAAFDYLHTGTEAGVVGAMKVVDPALACAGLGIEPLQSPSIQCAGDDIGLHAQLQAWEQACAAGAAPDATQWCNVLSRYELDALDEATIDRLDRLFFPGEAQSAPVDVGAPLLQVREVIARVLVVDEPDLDTAFSRYGMDSVGAMQVASALSRALGRLVEPRWLVQHATIRTLAEFLHSQNEAATQ</sequence>
<dbReference type="Proteomes" id="UP000610293">
    <property type="component" value="Unassembled WGS sequence"/>
</dbReference>
<dbReference type="Pfam" id="PF00550">
    <property type="entry name" value="PP-binding"/>
    <property type="match status" value="2"/>
</dbReference>
<evidence type="ECO:0000313" key="10">
    <source>
        <dbReference type="Proteomes" id="UP000610293"/>
    </source>
</evidence>
<dbReference type="RefSeq" id="WP_191956779.1">
    <property type="nucleotide sequence ID" value="NZ_JACYNJ010000021.1"/>
</dbReference>
<dbReference type="SMART" id="SM00823">
    <property type="entry name" value="PKS_PP"/>
    <property type="match status" value="2"/>
</dbReference>
<dbReference type="Pfam" id="PF08659">
    <property type="entry name" value="KR"/>
    <property type="match status" value="1"/>
</dbReference>
<dbReference type="PANTHER" id="PTHR43775:SF37">
    <property type="entry name" value="SI:DKEY-61P9.11"/>
    <property type="match status" value="1"/>
</dbReference>
<protein>
    <submittedName>
        <fullName evidence="9">KR domain-containing protein</fullName>
    </submittedName>
</protein>
<dbReference type="PROSITE" id="PS50075">
    <property type="entry name" value="CARRIER"/>
    <property type="match status" value="2"/>
</dbReference>
<dbReference type="InterPro" id="IPR014031">
    <property type="entry name" value="Ketoacyl_synth_C"/>
</dbReference>
<dbReference type="PROSITE" id="PS52004">
    <property type="entry name" value="KS3_2"/>
    <property type="match status" value="1"/>
</dbReference>
<dbReference type="SMART" id="SM01294">
    <property type="entry name" value="PKS_PP_betabranch"/>
    <property type="match status" value="1"/>
</dbReference>
<gene>
    <name evidence="9" type="ORF">IFU03_25010</name>
</gene>
<dbReference type="InterPro" id="IPR018201">
    <property type="entry name" value="Ketoacyl_synth_AS"/>
</dbReference>
<comment type="caution">
    <text evidence="9">The sequence shown here is derived from an EMBL/GenBank/DDBJ whole genome shotgun (WGS) entry which is preliminary data.</text>
</comment>
<reference evidence="9" key="1">
    <citation type="journal article" date="2020" name="FEMS Microbiol. Ecol.">
        <title>Temporal dynamics of bacterial communities during seed development and maturation.</title>
        <authorList>
            <person name="Chesneau G."/>
            <person name="Torres-Cortes G."/>
            <person name="Briand M."/>
            <person name="Darrasse A."/>
            <person name="Preveaux A."/>
            <person name="Marais C."/>
            <person name="Jacques M.A."/>
            <person name="Shade A."/>
            <person name="Barret M."/>
        </authorList>
    </citation>
    <scope>NUCLEOTIDE SEQUENCE</scope>
    <source>
        <strain evidence="9">CFBP13533</strain>
    </source>
</reference>
<evidence type="ECO:0000259" key="7">
    <source>
        <dbReference type="PROSITE" id="PS50075"/>
    </source>
</evidence>
<dbReference type="SUPFAM" id="SSF47336">
    <property type="entry name" value="ACP-like"/>
    <property type="match status" value="2"/>
</dbReference>
<dbReference type="Gene3D" id="3.40.50.720">
    <property type="entry name" value="NAD(P)-binding Rossmann-like Domain"/>
    <property type="match status" value="1"/>
</dbReference>
<dbReference type="EMBL" id="JACYNJ010000021">
    <property type="protein sequence ID" value="MBD8273015.1"/>
    <property type="molecule type" value="Genomic_DNA"/>
</dbReference>
<dbReference type="Pfam" id="PF00109">
    <property type="entry name" value="ketoacyl-synt"/>
    <property type="match status" value="1"/>
</dbReference>
<evidence type="ECO:0000256" key="5">
    <source>
        <dbReference type="ARBA" id="ARBA00022679"/>
    </source>
</evidence>
<dbReference type="GO" id="GO:0004315">
    <property type="term" value="F:3-oxoacyl-[acyl-carrier-protein] synthase activity"/>
    <property type="evidence" value="ECO:0007669"/>
    <property type="project" value="InterPro"/>
</dbReference>
<evidence type="ECO:0000256" key="3">
    <source>
        <dbReference type="ARBA" id="ARBA00022450"/>
    </source>
</evidence>
<comment type="pathway">
    <text evidence="1">Lipid metabolism; fatty acid biosynthesis.</text>
</comment>
<comment type="similarity">
    <text evidence="2">Belongs to the short-chain dehydrogenases/reductases (SDR) family.</text>
</comment>
<dbReference type="GO" id="GO:0031177">
    <property type="term" value="F:phosphopantetheine binding"/>
    <property type="evidence" value="ECO:0007669"/>
    <property type="project" value="InterPro"/>
</dbReference>
<dbReference type="CDD" id="cd00833">
    <property type="entry name" value="PKS"/>
    <property type="match status" value="1"/>
</dbReference>
<dbReference type="SUPFAM" id="SSF53901">
    <property type="entry name" value="Thiolase-like"/>
    <property type="match status" value="1"/>
</dbReference>
<dbReference type="InterPro" id="IPR009081">
    <property type="entry name" value="PP-bd_ACP"/>
</dbReference>
<dbReference type="PROSITE" id="PS00606">
    <property type="entry name" value="KS3_1"/>
    <property type="match status" value="1"/>
</dbReference>
<dbReference type="InterPro" id="IPR036291">
    <property type="entry name" value="NAD(P)-bd_dom_sf"/>
</dbReference>
<feature type="non-terminal residue" evidence="9">
    <location>
        <position position="1"/>
    </location>
</feature>
<dbReference type="InterPro" id="IPR006162">
    <property type="entry name" value="Ppantetheine_attach_site"/>
</dbReference>
<dbReference type="InterPro" id="IPR014030">
    <property type="entry name" value="Ketoacyl_synth_N"/>
</dbReference>
<dbReference type="Pfam" id="PF02801">
    <property type="entry name" value="Ketoacyl-synt_C"/>
    <property type="match status" value="1"/>
</dbReference>
<evidence type="ECO:0000259" key="8">
    <source>
        <dbReference type="PROSITE" id="PS52004"/>
    </source>
</evidence>
<feature type="domain" description="Carrier" evidence="7">
    <location>
        <begin position="68"/>
        <end position="145"/>
    </location>
</feature>
<keyword evidence="5" id="KW-0808">Transferase</keyword>
<evidence type="ECO:0000313" key="9">
    <source>
        <dbReference type="EMBL" id="MBD8273015.1"/>
    </source>
</evidence>
<dbReference type="SUPFAM" id="SSF51735">
    <property type="entry name" value="NAD(P)-binding Rossmann-fold domains"/>
    <property type="match status" value="1"/>
</dbReference>
<organism evidence="9 10">
    <name type="scientific">Pseudomonas fluorescens</name>
    <dbReference type="NCBI Taxonomy" id="294"/>
    <lineage>
        <taxon>Bacteria</taxon>
        <taxon>Pseudomonadati</taxon>
        <taxon>Pseudomonadota</taxon>
        <taxon>Gammaproteobacteria</taxon>
        <taxon>Pseudomonadales</taxon>
        <taxon>Pseudomonadaceae</taxon>
        <taxon>Pseudomonas</taxon>
    </lineage>
</organism>
<keyword evidence="4" id="KW-0597">Phosphoprotein</keyword>
<dbReference type="InterPro" id="IPR020841">
    <property type="entry name" value="PKS_Beta-ketoAc_synthase_dom"/>
</dbReference>
<evidence type="ECO:0000256" key="6">
    <source>
        <dbReference type="ARBA" id="ARBA00054155"/>
    </source>
</evidence>
<dbReference type="GO" id="GO:0006633">
    <property type="term" value="P:fatty acid biosynthetic process"/>
    <property type="evidence" value="ECO:0007669"/>
    <property type="project" value="InterPro"/>
</dbReference>
<dbReference type="InterPro" id="IPR020806">
    <property type="entry name" value="PKS_PP-bd"/>
</dbReference>
<dbReference type="Pfam" id="PF22621">
    <property type="entry name" value="CurL-like_PKS_C"/>
    <property type="match status" value="1"/>
</dbReference>
<dbReference type="InterPro" id="IPR013968">
    <property type="entry name" value="PKS_KR"/>
</dbReference>
<dbReference type="InterPro" id="IPR016039">
    <property type="entry name" value="Thiolase-like"/>
</dbReference>
<dbReference type="InterPro" id="IPR050091">
    <property type="entry name" value="PKS_NRPS_Biosynth_Enz"/>
</dbReference>
<dbReference type="Gene3D" id="3.40.47.10">
    <property type="match status" value="1"/>
</dbReference>
<dbReference type="Gene3D" id="1.10.1200.10">
    <property type="entry name" value="ACP-like"/>
    <property type="match status" value="2"/>
</dbReference>